<name>A0AAV5TEA2_9BILA</name>
<comment type="caution">
    <text evidence="2">The sequence shown here is derived from an EMBL/GenBank/DDBJ whole genome shotgun (WGS) entry which is preliminary data.</text>
</comment>
<evidence type="ECO:0000313" key="2">
    <source>
        <dbReference type="EMBL" id="GMS91209.1"/>
    </source>
</evidence>
<organism evidence="2 3">
    <name type="scientific">Pristionchus entomophagus</name>
    <dbReference type="NCBI Taxonomy" id="358040"/>
    <lineage>
        <taxon>Eukaryota</taxon>
        <taxon>Metazoa</taxon>
        <taxon>Ecdysozoa</taxon>
        <taxon>Nematoda</taxon>
        <taxon>Chromadorea</taxon>
        <taxon>Rhabditida</taxon>
        <taxon>Rhabditina</taxon>
        <taxon>Diplogasteromorpha</taxon>
        <taxon>Diplogasteroidea</taxon>
        <taxon>Neodiplogasteridae</taxon>
        <taxon>Pristionchus</taxon>
    </lineage>
</organism>
<protein>
    <recommendedName>
        <fullName evidence="4">C2H2-type domain-containing protein</fullName>
    </recommendedName>
</protein>
<dbReference type="Proteomes" id="UP001432027">
    <property type="component" value="Unassembled WGS sequence"/>
</dbReference>
<feature type="compositionally biased region" description="Basic residues" evidence="1">
    <location>
        <begin position="257"/>
        <end position="270"/>
    </location>
</feature>
<evidence type="ECO:0000313" key="3">
    <source>
        <dbReference type="Proteomes" id="UP001432027"/>
    </source>
</evidence>
<reference evidence="2" key="1">
    <citation type="submission" date="2023-10" db="EMBL/GenBank/DDBJ databases">
        <title>Genome assembly of Pristionchus species.</title>
        <authorList>
            <person name="Yoshida K."/>
            <person name="Sommer R.J."/>
        </authorList>
    </citation>
    <scope>NUCLEOTIDE SEQUENCE</scope>
    <source>
        <strain evidence="2">RS0144</strain>
    </source>
</reference>
<dbReference type="AlphaFoldDB" id="A0AAV5TEA2"/>
<feature type="region of interest" description="Disordered" evidence="1">
    <location>
        <begin position="363"/>
        <end position="417"/>
    </location>
</feature>
<feature type="compositionally biased region" description="Basic and acidic residues" evidence="1">
    <location>
        <begin position="365"/>
        <end position="408"/>
    </location>
</feature>
<feature type="non-terminal residue" evidence="2">
    <location>
        <position position="1"/>
    </location>
</feature>
<sequence length="417" mass="46519">IPGHSLISRNHPSQISLPLSTPSPIPFSSKPMHIPARSFIALPPLSTPSLGTLSTVSDETNPTLVHENSLSYLSFSVKDTNERARSEIFVLESHDSLPDVLIGEEEEKIEMIDLTSDDLKKSSETVKLMKNRGKESRPLKNCESKVDLIGNNGPLVKKSRSKSEMKGGNTVRMSPQCVLCEAHPSTISSYTQHLNFNHKSTMNAIGLYILCSCGLIVRSNYTNPNHSNECDGRKFTLHKHEEMVAEEISSEAVDSAKKRRSPRSVARPRKLTALDFGESNEPSVKKVKKESETKSENISGLGSCDLTADDLIEEREKEEAFVHSAENVMDSSETLVSKNKRRPSRSVVRPVKYADYVGYSGKESNVSEKKIERGSIKEDLIEKERDKEKSVYRGIDNHKESSEISIPEKKRRPSRSV</sequence>
<evidence type="ECO:0000256" key="1">
    <source>
        <dbReference type="SAM" id="MobiDB-lite"/>
    </source>
</evidence>
<proteinExistence type="predicted"/>
<accession>A0AAV5TEA2</accession>
<keyword evidence="3" id="KW-1185">Reference proteome</keyword>
<feature type="region of interest" description="Disordered" evidence="1">
    <location>
        <begin position="248"/>
        <end position="300"/>
    </location>
</feature>
<dbReference type="EMBL" id="BTSX01000003">
    <property type="protein sequence ID" value="GMS91209.1"/>
    <property type="molecule type" value="Genomic_DNA"/>
</dbReference>
<evidence type="ECO:0008006" key="4">
    <source>
        <dbReference type="Google" id="ProtNLM"/>
    </source>
</evidence>
<feature type="non-terminal residue" evidence="2">
    <location>
        <position position="417"/>
    </location>
</feature>
<gene>
    <name evidence="2" type="ORF">PENTCL1PPCAC_13384</name>
</gene>